<evidence type="ECO:0000256" key="7">
    <source>
        <dbReference type="ARBA" id="ARBA00034105"/>
    </source>
</evidence>
<dbReference type="InterPro" id="IPR002048">
    <property type="entry name" value="EF_hand_dom"/>
</dbReference>
<dbReference type="PROSITE" id="PS50222">
    <property type="entry name" value="EF_HAND_2"/>
    <property type="match status" value="3"/>
</dbReference>
<evidence type="ECO:0000256" key="2">
    <source>
        <dbReference type="ARBA" id="ARBA00022707"/>
    </source>
</evidence>
<evidence type="ECO:0000256" key="3">
    <source>
        <dbReference type="ARBA" id="ARBA00022723"/>
    </source>
</evidence>
<accession>A0A8J7NUC1</accession>
<dbReference type="GO" id="GO:0014069">
    <property type="term" value="C:postsynaptic density"/>
    <property type="evidence" value="ECO:0007669"/>
    <property type="project" value="UniProtKB-SubCell"/>
</dbReference>
<evidence type="ECO:0000256" key="8">
    <source>
        <dbReference type="ARBA" id="ARBA00039972"/>
    </source>
</evidence>
<dbReference type="FunFam" id="1.10.238.10:FF:000072">
    <property type="entry name" value="Hippocalcin-like protein 1"/>
    <property type="match status" value="1"/>
</dbReference>
<dbReference type="PANTHER" id="PTHR23055:SF198">
    <property type="entry name" value="NEURONAL CALCIUM SENSOR 1"/>
    <property type="match status" value="1"/>
</dbReference>
<dbReference type="Proteomes" id="UP000736164">
    <property type="component" value="Unassembled WGS sequence"/>
</dbReference>
<keyword evidence="6" id="KW-0449">Lipoprotein</keyword>
<dbReference type="InterPro" id="IPR011992">
    <property type="entry name" value="EF-hand-dom_pair"/>
</dbReference>
<feature type="non-terminal residue" evidence="11">
    <location>
        <position position="914"/>
    </location>
</feature>
<evidence type="ECO:0000256" key="4">
    <source>
        <dbReference type="ARBA" id="ARBA00022737"/>
    </source>
</evidence>
<dbReference type="PROSITE" id="PS00018">
    <property type="entry name" value="EF_HAND_1"/>
    <property type="match status" value="3"/>
</dbReference>
<dbReference type="Gene3D" id="1.10.238.10">
    <property type="entry name" value="EF-hand"/>
    <property type="match status" value="2"/>
</dbReference>
<evidence type="ECO:0000256" key="1">
    <source>
        <dbReference type="ARBA" id="ARBA00006049"/>
    </source>
</evidence>
<evidence type="ECO:0000256" key="6">
    <source>
        <dbReference type="ARBA" id="ARBA00023288"/>
    </source>
</evidence>
<dbReference type="InterPro" id="IPR018247">
    <property type="entry name" value="EF_Hand_1_Ca_BS"/>
</dbReference>
<evidence type="ECO:0000256" key="9">
    <source>
        <dbReference type="SAM" id="MobiDB-lite"/>
    </source>
</evidence>
<feature type="compositionally biased region" description="Polar residues" evidence="9">
    <location>
        <begin position="373"/>
        <end position="389"/>
    </location>
</feature>
<evidence type="ECO:0000256" key="5">
    <source>
        <dbReference type="ARBA" id="ARBA00022837"/>
    </source>
</evidence>
<keyword evidence="5" id="KW-0106">Calcium</keyword>
<keyword evidence="2" id="KW-0519">Myristate</keyword>
<protein>
    <recommendedName>
        <fullName evidence="8">Neuronal calcium sensor 1</fullName>
    </recommendedName>
</protein>
<reference evidence="11" key="1">
    <citation type="journal article" date="2021" name="Cell">
        <title>Tracing the genetic footprints of vertebrate landing in non-teleost ray-finned fishes.</title>
        <authorList>
            <person name="Bi X."/>
            <person name="Wang K."/>
            <person name="Yang L."/>
            <person name="Pan H."/>
            <person name="Jiang H."/>
            <person name="Wei Q."/>
            <person name="Fang M."/>
            <person name="Yu H."/>
            <person name="Zhu C."/>
            <person name="Cai Y."/>
            <person name="He Y."/>
            <person name="Gan X."/>
            <person name="Zeng H."/>
            <person name="Yu D."/>
            <person name="Zhu Y."/>
            <person name="Jiang H."/>
            <person name="Qiu Q."/>
            <person name="Yang H."/>
            <person name="Zhang Y.E."/>
            <person name="Wang W."/>
            <person name="Zhu M."/>
            <person name="He S."/>
            <person name="Zhang G."/>
        </authorList>
    </citation>
    <scope>NUCLEOTIDE SEQUENCE</scope>
    <source>
        <strain evidence="11">Allg_001</strain>
    </source>
</reference>
<name>A0A8J7NUC1_ATRSP</name>
<dbReference type="AlphaFoldDB" id="A0A8J7NUC1"/>
<sequence>MRRDEGPAQERGLKTSGKSFQETLGDLKSFFTPPVRARVPLSGASTALVRERVETMLDGAWEGCGNIFGEWHSVFQGYGSGRRGSVPVAGPCVSMPVRYPSKLSTAMGRAWQSLPACQPSSIDSAGMVPSGSDPLCPRCRRADEETGSLARVLALEQPCNHCLERSRVSSSLRNPLGLESVGGTSRSAVAPPPADCSRALRDVHFSQRVPPLGSRTASSRKVLTLCPDVSALQAFGRTSGALSLGSVLVVVHAAGKYRPRAERRCPWCRRCCANPLAPLRSGCSGRNASRHAQVCSRRPIRELRRRPALPLPRPPPAVAGLCRSFNNPPEERVNSSCLNACLSCAAEPEAVREKETRRFPTSGKKTWFLQGPGLSSSSAADPLGSTNRKGTAPPGALDKTRAAGLGHSPQFISLVCGELLVFSGWAEKRFSSRPAGGGREMVPFCLFQPTAVLPVAATGRASWEISSETNALAPRRREQCAGPQLGCEQVFNFESSPDGVCPSVCLSLPAPVTGLDHGLSTEMYLSRRVGGGEENSNYTVISKVMSWAQRRYKGFIKDCPSGQLDAAGFQKIYKQFFPFGDPTKFATFVFNVFDENKVGADGQPYSGGRGSEMQIWDGRIEFSEFIQALSVTSRGTLDEKLRSGPQLGCEQVFNFESSPDGVCPSVCLSLPAPVTGLDHGLSTEMYLSRRVGGGEENSNYTVISKVMSWAQRRYKGFIKDCPSGQLDAAGFQKIYKQFFPFGDPTKFATFVFNVFDENKDGRIEFSEFIQALSVTSRGTLDEKLRSCSCVELGWWWDVEMKAQLSSAFALQRRFKFRLQVAFDVRTGAFKLYDLDNDGYITRDEMLNIVDAIYQMVGNTVELPEEENTPEKRVDRIFAMMDKNADGKLTLQEFQEGSKADPSIVQALSLYDGLV</sequence>
<comment type="subcellular location">
    <subcellularLocation>
        <location evidence="7">Postsynaptic density</location>
    </subcellularLocation>
</comment>
<feature type="domain" description="EF-hand" evidence="10">
    <location>
        <begin position="828"/>
        <end position="855"/>
    </location>
</feature>
<evidence type="ECO:0000259" key="10">
    <source>
        <dbReference type="PROSITE" id="PS50222"/>
    </source>
</evidence>
<dbReference type="PRINTS" id="PR00450">
    <property type="entry name" value="RECOVERIN"/>
</dbReference>
<dbReference type="PANTHER" id="PTHR23055">
    <property type="entry name" value="CALCIUM BINDING PROTEINS"/>
    <property type="match status" value="1"/>
</dbReference>
<feature type="region of interest" description="Disordered" evidence="9">
    <location>
        <begin position="370"/>
        <end position="401"/>
    </location>
</feature>
<dbReference type="Pfam" id="PF13499">
    <property type="entry name" value="EF-hand_7"/>
    <property type="match status" value="1"/>
</dbReference>
<feature type="domain" description="EF-hand" evidence="10">
    <location>
        <begin position="743"/>
        <end position="778"/>
    </location>
</feature>
<evidence type="ECO:0000313" key="11">
    <source>
        <dbReference type="EMBL" id="MBN3319782.1"/>
    </source>
</evidence>
<feature type="domain" description="EF-hand" evidence="10">
    <location>
        <begin position="868"/>
        <end position="903"/>
    </location>
</feature>
<dbReference type="SMART" id="SM00054">
    <property type="entry name" value="EFh"/>
    <property type="match status" value="3"/>
</dbReference>
<keyword evidence="3" id="KW-0479">Metal-binding</keyword>
<proteinExistence type="inferred from homology"/>
<feature type="non-terminal residue" evidence="11">
    <location>
        <position position="1"/>
    </location>
</feature>
<dbReference type="GO" id="GO:0008048">
    <property type="term" value="F:calcium sensitive guanylate cyclase activator activity"/>
    <property type="evidence" value="ECO:0007669"/>
    <property type="project" value="TreeGrafter"/>
</dbReference>
<gene>
    <name evidence="11" type="primary">Ncs1</name>
    <name evidence="11" type="ORF">GTO95_0002347</name>
</gene>
<evidence type="ECO:0000313" key="12">
    <source>
        <dbReference type="Proteomes" id="UP000736164"/>
    </source>
</evidence>
<dbReference type="EMBL" id="JAAWVO010047962">
    <property type="protein sequence ID" value="MBN3319782.1"/>
    <property type="molecule type" value="Genomic_DNA"/>
</dbReference>
<comment type="similarity">
    <text evidence="1">Belongs to the recoverin family.</text>
</comment>
<keyword evidence="12" id="KW-1185">Reference proteome</keyword>
<keyword evidence="4" id="KW-0677">Repeat</keyword>
<dbReference type="Pfam" id="PF13202">
    <property type="entry name" value="EF-hand_5"/>
    <property type="match status" value="1"/>
</dbReference>
<dbReference type="InterPro" id="IPR028846">
    <property type="entry name" value="Recoverin"/>
</dbReference>
<dbReference type="CDD" id="cd00051">
    <property type="entry name" value="EFh"/>
    <property type="match status" value="2"/>
</dbReference>
<dbReference type="SUPFAM" id="SSF47473">
    <property type="entry name" value="EF-hand"/>
    <property type="match status" value="2"/>
</dbReference>
<dbReference type="GO" id="GO:0005509">
    <property type="term" value="F:calcium ion binding"/>
    <property type="evidence" value="ECO:0007669"/>
    <property type="project" value="InterPro"/>
</dbReference>
<organism evidence="11 12">
    <name type="scientific">Atractosteus spatula</name>
    <name type="common">Alligator gar</name>
    <name type="synonym">Lepisosteus spatula</name>
    <dbReference type="NCBI Taxonomy" id="7917"/>
    <lineage>
        <taxon>Eukaryota</taxon>
        <taxon>Metazoa</taxon>
        <taxon>Chordata</taxon>
        <taxon>Craniata</taxon>
        <taxon>Vertebrata</taxon>
        <taxon>Euteleostomi</taxon>
        <taxon>Actinopterygii</taxon>
        <taxon>Neopterygii</taxon>
        <taxon>Holostei</taxon>
        <taxon>Semionotiformes</taxon>
        <taxon>Lepisosteidae</taxon>
        <taxon>Atractosteus</taxon>
    </lineage>
</organism>
<comment type="caution">
    <text evidence="11">The sequence shown here is derived from an EMBL/GenBank/DDBJ whole genome shotgun (WGS) entry which is preliminary data.</text>
</comment>